<organism evidence="3">
    <name type="scientific">uncultured Caudovirales phage</name>
    <dbReference type="NCBI Taxonomy" id="2100421"/>
    <lineage>
        <taxon>Viruses</taxon>
        <taxon>Duplodnaviria</taxon>
        <taxon>Heunggongvirae</taxon>
        <taxon>Uroviricota</taxon>
        <taxon>Caudoviricetes</taxon>
        <taxon>Peduoviridae</taxon>
        <taxon>Maltschvirus</taxon>
        <taxon>Maltschvirus maltsch</taxon>
    </lineage>
</organism>
<keyword evidence="2" id="KW-1133">Transmembrane helix</keyword>
<evidence type="ECO:0000256" key="1">
    <source>
        <dbReference type="SAM" id="Coils"/>
    </source>
</evidence>
<evidence type="ECO:0000313" key="3">
    <source>
        <dbReference type="EMBL" id="CAB5226328.1"/>
    </source>
</evidence>
<name>A0A6J7X638_9CAUD</name>
<sequence length="376" mass="42303">MEFIKNLLSREPVTDHTVIDSYHTIFGFNTGSKVAAITIDIVYWFIIFVAYCFAFHALSAILITWHWTLTALASFAVVGLPYCVKIILFGRKEFPIKAALLCLFLSLIPTIFDFAGLYSETGVQDSLKNSKDRITETLSYFEAESKKAVQIQDSDIRNGNRDKKTEIEKTILAKSTETKKQIEEINQEAISERQGVRGKAGDGPRAKELQAEARKLQAQSDIELQSTKNELKKRIDSLDQEMEDSLKALKQSSNLLGDKIITCKKSIDAASNFSELQTSVIDANSLISSIASNLNIKFIPVKIIGTDNIIKVSFTALMCADITALICFLLAFLMEIGDIIITFTMRYEKPKPKKVINDDYTGYNREVRYSKTYEGY</sequence>
<gene>
    <name evidence="3" type="ORF">UFOVP760_107</name>
</gene>
<feature type="transmembrane region" description="Helical" evidence="2">
    <location>
        <begin position="69"/>
        <end position="88"/>
    </location>
</feature>
<accession>A0A6J7X638</accession>
<evidence type="ECO:0008006" key="4">
    <source>
        <dbReference type="Google" id="ProtNLM"/>
    </source>
</evidence>
<dbReference type="EMBL" id="LR798360">
    <property type="protein sequence ID" value="CAB5226328.1"/>
    <property type="molecule type" value="Genomic_DNA"/>
</dbReference>
<keyword evidence="2" id="KW-0812">Transmembrane</keyword>
<protein>
    <recommendedName>
        <fullName evidence="4">DUF4407 domain containing protein</fullName>
    </recommendedName>
</protein>
<feature type="transmembrane region" description="Helical" evidence="2">
    <location>
        <begin position="322"/>
        <end position="344"/>
    </location>
</feature>
<feature type="transmembrane region" description="Helical" evidence="2">
    <location>
        <begin position="100"/>
        <end position="118"/>
    </location>
</feature>
<keyword evidence="1" id="KW-0175">Coiled coil</keyword>
<reference evidence="3" key="1">
    <citation type="submission" date="2020-05" db="EMBL/GenBank/DDBJ databases">
        <authorList>
            <person name="Chiriac C."/>
            <person name="Salcher M."/>
            <person name="Ghai R."/>
            <person name="Kavagutti S V."/>
        </authorList>
    </citation>
    <scope>NUCLEOTIDE SEQUENCE</scope>
</reference>
<evidence type="ECO:0000256" key="2">
    <source>
        <dbReference type="SAM" id="Phobius"/>
    </source>
</evidence>
<keyword evidence="2" id="KW-0472">Membrane</keyword>
<feature type="coiled-coil region" evidence="1">
    <location>
        <begin position="172"/>
        <end position="248"/>
    </location>
</feature>
<feature type="transmembrane region" description="Helical" evidence="2">
    <location>
        <begin position="41"/>
        <end position="63"/>
    </location>
</feature>
<proteinExistence type="predicted"/>